<proteinExistence type="inferred from homology"/>
<dbReference type="Pfam" id="PF00104">
    <property type="entry name" value="Hormone_recep"/>
    <property type="match status" value="1"/>
</dbReference>
<evidence type="ECO:0000256" key="8">
    <source>
        <dbReference type="ARBA" id="ARBA00023163"/>
    </source>
</evidence>
<dbReference type="Proteomes" id="UP000659654">
    <property type="component" value="Unassembled WGS sequence"/>
</dbReference>
<dbReference type="EMBL" id="CAJFDI010000005">
    <property type="protein sequence ID" value="CAD5232705.1"/>
    <property type="molecule type" value="Genomic_DNA"/>
</dbReference>
<comment type="subcellular location">
    <subcellularLocation>
        <location evidence="1 11">Nucleus</location>
    </subcellularLocation>
</comment>
<dbReference type="AlphaFoldDB" id="A0A7I8XJ83"/>
<evidence type="ECO:0000256" key="6">
    <source>
        <dbReference type="ARBA" id="ARBA00023015"/>
    </source>
</evidence>
<dbReference type="PANTHER" id="PTHR46011:SF4">
    <property type="entry name" value="NUCLEAR HORMONE RECEPTOR FAMILY MEMBER NHR-43"/>
    <property type="match status" value="1"/>
</dbReference>
<keyword evidence="7 11" id="KW-0238">DNA-binding</keyword>
<dbReference type="Gene3D" id="1.10.565.10">
    <property type="entry name" value="Retinoid X Receptor"/>
    <property type="match status" value="1"/>
</dbReference>
<evidence type="ECO:0000256" key="11">
    <source>
        <dbReference type="RuleBase" id="RU004334"/>
    </source>
</evidence>
<dbReference type="InterPro" id="IPR000536">
    <property type="entry name" value="Nucl_hrmn_rcpt_lig-bd"/>
</dbReference>
<comment type="similarity">
    <text evidence="2 11">Belongs to the nuclear hormone receptor family.</text>
</comment>
<dbReference type="InterPro" id="IPR049636">
    <property type="entry name" value="HNF4-like_DBD"/>
</dbReference>
<dbReference type="SUPFAM" id="SSF48508">
    <property type="entry name" value="Nuclear receptor ligand-binding domain"/>
    <property type="match status" value="1"/>
</dbReference>
<feature type="domain" description="NR LBD" evidence="13">
    <location>
        <begin position="137"/>
        <end position="386"/>
    </location>
</feature>
<accession>A0A7I8XJ83</accession>
<keyword evidence="8 11" id="KW-0804">Transcription</keyword>
<gene>
    <name evidence="14" type="ORF">BXYJ_LOCUS12796</name>
</gene>
<evidence type="ECO:0000256" key="5">
    <source>
        <dbReference type="ARBA" id="ARBA00022833"/>
    </source>
</evidence>
<dbReference type="SMART" id="SM00430">
    <property type="entry name" value="HOLI"/>
    <property type="match status" value="1"/>
</dbReference>
<evidence type="ECO:0000256" key="3">
    <source>
        <dbReference type="ARBA" id="ARBA00022723"/>
    </source>
</evidence>
<keyword evidence="10 11" id="KW-0539">Nucleus</keyword>
<dbReference type="Gene3D" id="3.30.50.10">
    <property type="entry name" value="Erythroid Transcription Factor GATA-1, subunit A"/>
    <property type="match status" value="1"/>
</dbReference>
<dbReference type="Proteomes" id="UP000582659">
    <property type="component" value="Unassembled WGS sequence"/>
</dbReference>
<keyword evidence="5 11" id="KW-0862">Zinc</keyword>
<dbReference type="Pfam" id="PF00105">
    <property type="entry name" value="zf-C4"/>
    <property type="match status" value="1"/>
</dbReference>
<dbReference type="PROSITE" id="PS00031">
    <property type="entry name" value="NUCLEAR_REC_DBD_1"/>
    <property type="match status" value="1"/>
</dbReference>
<evidence type="ECO:0000256" key="1">
    <source>
        <dbReference type="ARBA" id="ARBA00004123"/>
    </source>
</evidence>
<protein>
    <submittedName>
        <fullName evidence="14">(pine wood nematode) hypothetical protein</fullName>
    </submittedName>
</protein>
<keyword evidence="4 11" id="KW-0863">Zinc-finger</keyword>
<dbReference type="InterPro" id="IPR035500">
    <property type="entry name" value="NHR-like_dom_sf"/>
</dbReference>
<dbReference type="SMART" id="SM00399">
    <property type="entry name" value="ZnF_C4"/>
    <property type="match status" value="1"/>
</dbReference>
<organism evidence="14 15">
    <name type="scientific">Bursaphelenchus xylophilus</name>
    <name type="common">Pinewood nematode worm</name>
    <name type="synonym">Aphelenchoides xylophilus</name>
    <dbReference type="NCBI Taxonomy" id="6326"/>
    <lineage>
        <taxon>Eukaryota</taxon>
        <taxon>Metazoa</taxon>
        <taxon>Ecdysozoa</taxon>
        <taxon>Nematoda</taxon>
        <taxon>Chromadorea</taxon>
        <taxon>Rhabditida</taxon>
        <taxon>Tylenchina</taxon>
        <taxon>Tylenchomorpha</taxon>
        <taxon>Aphelenchoidea</taxon>
        <taxon>Aphelenchoididae</taxon>
        <taxon>Bursaphelenchus</taxon>
    </lineage>
</organism>
<dbReference type="OrthoDB" id="10018779at2759"/>
<dbReference type="PROSITE" id="PS51843">
    <property type="entry name" value="NR_LBD"/>
    <property type="match status" value="1"/>
</dbReference>
<evidence type="ECO:0000313" key="15">
    <source>
        <dbReference type="Proteomes" id="UP000659654"/>
    </source>
</evidence>
<dbReference type="InterPro" id="IPR013088">
    <property type="entry name" value="Znf_NHR/GATA"/>
</dbReference>
<dbReference type="InterPro" id="IPR001628">
    <property type="entry name" value="Znf_hrmn_rcpt"/>
</dbReference>
<dbReference type="CDD" id="cd06960">
    <property type="entry name" value="NR_DBD_HNF4A"/>
    <property type="match status" value="1"/>
</dbReference>
<dbReference type="GO" id="GO:0006357">
    <property type="term" value="P:regulation of transcription by RNA polymerase II"/>
    <property type="evidence" value="ECO:0007669"/>
    <property type="project" value="TreeGrafter"/>
</dbReference>
<name>A0A7I8XJ83_BURXY</name>
<dbReference type="PANTHER" id="PTHR46011">
    <property type="entry name" value="NUCLEAR HORMONE RECEPTOR FAMILY MEMBER NHR-86-RELATED"/>
    <property type="match status" value="1"/>
</dbReference>
<keyword evidence="6 11" id="KW-0805">Transcription regulation</keyword>
<sequence length="395" mass="45404">MAAYFNNHVQFTELSDPADNSSKYACVICGQPSNGYHFRVQSCRACASFFRRSVAEKRVYECRRDNNCEVKGGMRNVCRACRFRTCLESGMQKDEVTNESDGQSNGYGYGPNGAYTSGPINSDPSLPFEVKYPTLARLISGYEIFLNAQKTILMAKYGDEISGGRMRLITKKEQLNIERACLHLLFNMFDGYYDPIKNLSQQQKITLIETFWRQSGIIHRSYLTSLQFQDLDDSRMVMFPNLYMDRNKMCEYLANDVPESHIQDYIKLRAPIMERIFRVVYKVKELKLSMADTVTLICTSLWSDAERLNMSNPEISAHQKTVMNEWSSSLQEIYGPIDTSVRIAKLMCLLVDMNHVTNALKEERMLTRIFCPCIGDDQALLDGEDDEEAHHCTRY</sequence>
<evidence type="ECO:0000256" key="10">
    <source>
        <dbReference type="ARBA" id="ARBA00023242"/>
    </source>
</evidence>
<keyword evidence="9 11" id="KW-0675">Receptor</keyword>
<dbReference type="GO" id="GO:0003700">
    <property type="term" value="F:DNA-binding transcription factor activity"/>
    <property type="evidence" value="ECO:0007669"/>
    <property type="project" value="InterPro"/>
</dbReference>
<dbReference type="GO" id="GO:0008270">
    <property type="term" value="F:zinc ion binding"/>
    <property type="evidence" value="ECO:0007669"/>
    <property type="project" value="UniProtKB-KW"/>
</dbReference>
<dbReference type="PROSITE" id="PS51030">
    <property type="entry name" value="NUCLEAR_REC_DBD_2"/>
    <property type="match status" value="1"/>
</dbReference>
<dbReference type="SUPFAM" id="SSF57716">
    <property type="entry name" value="Glucocorticoid receptor-like (DNA-binding domain)"/>
    <property type="match status" value="1"/>
</dbReference>
<dbReference type="GO" id="GO:0000978">
    <property type="term" value="F:RNA polymerase II cis-regulatory region sequence-specific DNA binding"/>
    <property type="evidence" value="ECO:0007669"/>
    <property type="project" value="InterPro"/>
</dbReference>
<evidence type="ECO:0000256" key="2">
    <source>
        <dbReference type="ARBA" id="ARBA00005993"/>
    </source>
</evidence>
<evidence type="ECO:0000256" key="9">
    <source>
        <dbReference type="ARBA" id="ARBA00023170"/>
    </source>
</evidence>
<evidence type="ECO:0000259" key="13">
    <source>
        <dbReference type="PROSITE" id="PS51843"/>
    </source>
</evidence>
<evidence type="ECO:0000256" key="4">
    <source>
        <dbReference type="ARBA" id="ARBA00022771"/>
    </source>
</evidence>
<evidence type="ECO:0000256" key="7">
    <source>
        <dbReference type="ARBA" id="ARBA00023125"/>
    </source>
</evidence>
<dbReference type="SMR" id="A0A7I8XJ83"/>
<evidence type="ECO:0000313" key="14">
    <source>
        <dbReference type="EMBL" id="CAD5232705.1"/>
    </source>
</evidence>
<feature type="domain" description="Nuclear receptor" evidence="12">
    <location>
        <begin position="23"/>
        <end position="98"/>
    </location>
</feature>
<evidence type="ECO:0000259" key="12">
    <source>
        <dbReference type="PROSITE" id="PS51030"/>
    </source>
</evidence>
<dbReference type="EMBL" id="CAJFCV020000005">
    <property type="protein sequence ID" value="CAG9125536.1"/>
    <property type="molecule type" value="Genomic_DNA"/>
</dbReference>
<keyword evidence="3 11" id="KW-0479">Metal-binding</keyword>
<reference evidence="14" key="1">
    <citation type="submission" date="2020-09" db="EMBL/GenBank/DDBJ databases">
        <authorList>
            <person name="Kikuchi T."/>
        </authorList>
    </citation>
    <scope>NUCLEOTIDE SEQUENCE</scope>
    <source>
        <strain evidence="14">Ka4C1</strain>
    </source>
</reference>
<comment type="caution">
    <text evidence="14">The sequence shown here is derived from an EMBL/GenBank/DDBJ whole genome shotgun (WGS) entry which is preliminary data.</text>
</comment>
<dbReference type="GO" id="GO:0005634">
    <property type="term" value="C:nucleus"/>
    <property type="evidence" value="ECO:0007669"/>
    <property type="project" value="UniProtKB-SubCell"/>
</dbReference>
<dbReference type="PRINTS" id="PR00047">
    <property type="entry name" value="STROIDFINGER"/>
</dbReference>
<keyword evidence="15" id="KW-1185">Reference proteome</keyword>